<dbReference type="GO" id="GO:0006364">
    <property type="term" value="P:rRNA processing"/>
    <property type="evidence" value="ECO:0007669"/>
    <property type="project" value="UniProtKB-UniRule"/>
</dbReference>
<dbReference type="InterPro" id="IPR023091">
    <property type="entry name" value="MetalPrtase_cat_dom_sf_prd"/>
</dbReference>
<dbReference type="PANTHER" id="PTHR46986:SF1">
    <property type="entry name" value="ENDORIBONUCLEASE YBEY, CHLOROPLASTIC"/>
    <property type="match status" value="1"/>
</dbReference>
<dbReference type="KEGG" id="ttu:TERTU_3876"/>
<proteinExistence type="inferred from homology"/>
<dbReference type="InterPro" id="IPR020549">
    <property type="entry name" value="YbeY_CS"/>
</dbReference>
<keyword evidence="2 8" id="KW-0690">Ribosome biogenesis</keyword>
<dbReference type="Proteomes" id="UP000009080">
    <property type="component" value="Chromosome"/>
</dbReference>
<evidence type="ECO:0000256" key="5">
    <source>
        <dbReference type="ARBA" id="ARBA00022759"/>
    </source>
</evidence>
<dbReference type="HAMAP" id="MF_00009">
    <property type="entry name" value="Endoribonucl_YbeY"/>
    <property type="match status" value="1"/>
</dbReference>
<keyword evidence="7 8" id="KW-0862">Zinc</keyword>
<dbReference type="GO" id="GO:0008270">
    <property type="term" value="F:zinc ion binding"/>
    <property type="evidence" value="ECO:0007669"/>
    <property type="project" value="UniProtKB-UniRule"/>
</dbReference>
<keyword evidence="3 8" id="KW-0540">Nuclease</keyword>
<evidence type="ECO:0000313" key="10">
    <source>
        <dbReference type="Proteomes" id="UP000009080"/>
    </source>
</evidence>
<feature type="binding site" evidence="8">
    <location>
        <position position="117"/>
    </location>
    <ligand>
        <name>Zn(2+)</name>
        <dbReference type="ChEBI" id="CHEBI:29105"/>
        <note>catalytic</note>
    </ligand>
</feature>
<feature type="binding site" evidence="8">
    <location>
        <position position="121"/>
    </location>
    <ligand>
        <name>Zn(2+)</name>
        <dbReference type="ChEBI" id="CHEBI:29105"/>
        <note>catalytic</note>
    </ligand>
</feature>
<dbReference type="GO" id="GO:0004222">
    <property type="term" value="F:metalloendopeptidase activity"/>
    <property type="evidence" value="ECO:0007669"/>
    <property type="project" value="InterPro"/>
</dbReference>
<evidence type="ECO:0000256" key="2">
    <source>
        <dbReference type="ARBA" id="ARBA00022517"/>
    </source>
</evidence>
<evidence type="ECO:0000256" key="7">
    <source>
        <dbReference type="ARBA" id="ARBA00022833"/>
    </source>
</evidence>
<organism evidence="9 10">
    <name type="scientific">Teredinibacter turnerae (strain ATCC 39867 / T7901)</name>
    <dbReference type="NCBI Taxonomy" id="377629"/>
    <lineage>
        <taxon>Bacteria</taxon>
        <taxon>Pseudomonadati</taxon>
        <taxon>Pseudomonadota</taxon>
        <taxon>Gammaproteobacteria</taxon>
        <taxon>Cellvibrionales</taxon>
        <taxon>Cellvibrionaceae</taxon>
        <taxon>Teredinibacter</taxon>
    </lineage>
</organism>
<dbReference type="OrthoDB" id="9807740at2"/>
<keyword evidence="6 8" id="KW-0378">Hydrolase</keyword>
<gene>
    <name evidence="8" type="primary">ybeY</name>
    <name evidence="9" type="ordered locus">TERTU_3876</name>
</gene>
<keyword evidence="5 8" id="KW-0255">Endonuclease</keyword>
<comment type="similarity">
    <text evidence="1 8">Belongs to the endoribonuclease YbeY family.</text>
</comment>
<evidence type="ECO:0000256" key="4">
    <source>
        <dbReference type="ARBA" id="ARBA00022723"/>
    </source>
</evidence>
<keyword evidence="10" id="KW-1185">Reference proteome</keyword>
<keyword evidence="8" id="KW-0963">Cytoplasm</keyword>
<comment type="subcellular location">
    <subcellularLocation>
        <location evidence="8">Cytoplasm</location>
    </subcellularLocation>
</comment>
<dbReference type="PANTHER" id="PTHR46986">
    <property type="entry name" value="ENDORIBONUCLEASE YBEY, CHLOROPLASTIC"/>
    <property type="match status" value="1"/>
</dbReference>
<dbReference type="PROSITE" id="PS01306">
    <property type="entry name" value="UPF0054"/>
    <property type="match status" value="1"/>
</dbReference>
<comment type="function">
    <text evidence="8">Single strand-specific metallo-endoribonuclease involved in late-stage 70S ribosome quality control and in maturation of the 3' terminus of the 16S rRNA.</text>
</comment>
<dbReference type="NCBIfam" id="TIGR00043">
    <property type="entry name" value="rRNA maturation RNase YbeY"/>
    <property type="match status" value="1"/>
</dbReference>
<dbReference type="GO" id="GO:0005737">
    <property type="term" value="C:cytoplasm"/>
    <property type="evidence" value="ECO:0007669"/>
    <property type="project" value="UniProtKB-SubCell"/>
</dbReference>
<dbReference type="AlphaFoldDB" id="C5BT25"/>
<dbReference type="EMBL" id="CP001614">
    <property type="protein sequence ID" value="ACR12920.1"/>
    <property type="molecule type" value="Genomic_DNA"/>
</dbReference>
<evidence type="ECO:0000313" key="9">
    <source>
        <dbReference type="EMBL" id="ACR12920.1"/>
    </source>
</evidence>
<dbReference type="HOGENOM" id="CLU_106710_0_1_6"/>
<dbReference type="GO" id="GO:0004521">
    <property type="term" value="F:RNA endonuclease activity"/>
    <property type="evidence" value="ECO:0007669"/>
    <property type="project" value="UniProtKB-UniRule"/>
</dbReference>
<protein>
    <recommendedName>
        <fullName evidence="8">Endoribonuclease YbeY</fullName>
        <ecNumber evidence="8">3.1.-.-</ecNumber>
    </recommendedName>
</protein>
<evidence type="ECO:0000256" key="1">
    <source>
        <dbReference type="ARBA" id="ARBA00010875"/>
    </source>
</evidence>
<reference evidence="9 10" key="1">
    <citation type="journal article" date="2009" name="PLoS ONE">
        <title>The complete genome of Teredinibacter turnerae T7901: an intracellular endosymbiont of marine wood-boring bivalves (shipworms).</title>
        <authorList>
            <person name="Yang J.C."/>
            <person name="Madupu R."/>
            <person name="Durkin A.S."/>
            <person name="Ekborg N.A."/>
            <person name="Pedamallu C.S."/>
            <person name="Hostetler J.B."/>
            <person name="Radune D."/>
            <person name="Toms B.S."/>
            <person name="Henrissat B."/>
            <person name="Coutinho P.M."/>
            <person name="Schwarz S."/>
            <person name="Field L."/>
            <person name="Trindade-Silva A.E."/>
            <person name="Soares C.A.G."/>
            <person name="Elshahawi S."/>
            <person name="Hanora A."/>
            <person name="Schmidt E.W."/>
            <person name="Haygood M.G."/>
            <person name="Posfai J."/>
            <person name="Benner J."/>
            <person name="Madinger C."/>
            <person name="Nove J."/>
            <person name="Anton B."/>
            <person name="Chaudhary K."/>
            <person name="Foster J."/>
            <person name="Holman A."/>
            <person name="Kumar S."/>
            <person name="Lessard P.A."/>
            <person name="Luyten Y.A."/>
            <person name="Slatko B."/>
            <person name="Wood N."/>
            <person name="Wu B."/>
            <person name="Teplitski M."/>
            <person name="Mougous J.D."/>
            <person name="Ward N."/>
            <person name="Eisen J.A."/>
            <person name="Badger J.H."/>
            <person name="Distel D.L."/>
        </authorList>
    </citation>
    <scope>NUCLEOTIDE SEQUENCE [LARGE SCALE GENOMIC DNA]</scope>
    <source>
        <strain evidence="10">ATCC 39867 / T7901</strain>
    </source>
</reference>
<dbReference type="InterPro" id="IPR002036">
    <property type="entry name" value="YbeY"/>
</dbReference>
<accession>C5BT25</accession>
<dbReference type="Gene3D" id="3.40.390.30">
    <property type="entry name" value="Metalloproteases ('zincins'), catalytic domain"/>
    <property type="match status" value="1"/>
</dbReference>
<sequence length="155" mass="17121">MHIQLDFQNASTVETSAMPDERDLLSWLNAVFASQPATFTEPNICVRIVDEGESEELNSTYRGKHSPTNVLSFPADLPPGVDIELLGDLVICAQVVAREAEEQAKAPAAHWAHMVVHGCLHLLGYDHIEDDEADAMEALETKILQALDFPPPYEQ</sequence>
<evidence type="ECO:0000256" key="3">
    <source>
        <dbReference type="ARBA" id="ARBA00022722"/>
    </source>
</evidence>
<keyword evidence="8" id="KW-0698">rRNA processing</keyword>
<dbReference type="EC" id="3.1.-.-" evidence="8"/>
<evidence type="ECO:0000256" key="8">
    <source>
        <dbReference type="HAMAP-Rule" id="MF_00009"/>
    </source>
</evidence>
<dbReference type="Pfam" id="PF02130">
    <property type="entry name" value="YbeY"/>
    <property type="match status" value="1"/>
</dbReference>
<dbReference type="RefSeq" id="WP_015819033.1">
    <property type="nucleotide sequence ID" value="NC_012997.1"/>
</dbReference>
<dbReference type="SUPFAM" id="SSF55486">
    <property type="entry name" value="Metalloproteases ('zincins'), catalytic domain"/>
    <property type="match status" value="1"/>
</dbReference>
<dbReference type="STRING" id="377629.TERTU_3876"/>
<feature type="binding site" evidence="8">
    <location>
        <position position="127"/>
    </location>
    <ligand>
        <name>Zn(2+)</name>
        <dbReference type="ChEBI" id="CHEBI:29105"/>
        <note>catalytic</note>
    </ligand>
</feature>
<evidence type="ECO:0000256" key="6">
    <source>
        <dbReference type="ARBA" id="ARBA00022801"/>
    </source>
</evidence>
<dbReference type="eggNOG" id="COG0319">
    <property type="taxonomic scope" value="Bacteria"/>
</dbReference>
<comment type="cofactor">
    <cofactor evidence="8">
        <name>Zn(2+)</name>
        <dbReference type="ChEBI" id="CHEBI:29105"/>
    </cofactor>
    <text evidence="8">Binds 1 zinc ion.</text>
</comment>
<name>C5BT25_TERTT</name>
<keyword evidence="4 8" id="KW-0479">Metal-binding</keyword>